<dbReference type="EMBL" id="CP104973">
    <property type="protein sequence ID" value="UXN60599.1"/>
    <property type="molecule type" value="Genomic_DNA"/>
</dbReference>
<sequence length="485" mass="49276">MTGPQLLPCETPDARQPKGTNGKTQWVLPATILGSSLSFIDGSVVNVALPAIQGSFGSSLATMQWVVNGYMLMLASLILLGGSVGDRFGRRRIFIAGLIGFAVASMGCGLAPSAGWLIAMRLLQGASAAMLVPASLAIISAAFRGEARGRAIGTWAGAGALTMALGPPFGGWLVDTVGWRSIFYINPPIAAVALFLAWKLPADDRSKGASEPLDLRGSALAVLALGLLSYGLIASGEGSGLIGGLAIAAAVPAGVLFIIAESRSVAPVMALSLFRDRDFAGANGITVLLYAALSGALFLLPFLLIEVHKYSATAAGAALLPFSLIMGLGSRWIGGLVERIGSRILLIIGPLATAVGFVILAVSGEYPGYWIGFLPGLIVVGIGMTVSIPPLTTTVFDSAPDEKSGTASGVNNAAARGGGLVAVAALGLAVGGSELSSMDVNALTNAYRLIMFGAAGLAVLSALVAALTISKRSVAPAREPVPKRP</sequence>
<accession>A0ACD4D495</accession>
<gene>
    <name evidence="1" type="ORF">N8E88_29620</name>
</gene>
<name>A0ACD4D495_9HYPH</name>
<evidence type="ECO:0000313" key="2">
    <source>
        <dbReference type="Proteomes" id="UP001061991"/>
    </source>
</evidence>
<dbReference type="Proteomes" id="UP001061991">
    <property type="component" value="Chromosome"/>
</dbReference>
<organism evidence="1 2">
    <name type="scientific">Phyllobacterium zundukense</name>
    <dbReference type="NCBI Taxonomy" id="1867719"/>
    <lineage>
        <taxon>Bacteria</taxon>
        <taxon>Pseudomonadati</taxon>
        <taxon>Pseudomonadota</taxon>
        <taxon>Alphaproteobacteria</taxon>
        <taxon>Hyphomicrobiales</taxon>
        <taxon>Phyllobacteriaceae</taxon>
        <taxon>Phyllobacterium</taxon>
    </lineage>
</organism>
<keyword evidence="2" id="KW-1185">Reference proteome</keyword>
<evidence type="ECO:0000313" key="1">
    <source>
        <dbReference type="EMBL" id="UXN60599.1"/>
    </source>
</evidence>
<reference evidence="1" key="1">
    <citation type="submission" date="2022-09" db="EMBL/GenBank/DDBJ databases">
        <title>Interaction between co-microsymbionts with complementary sets of symbiotic genes in legume-rhizobium systems.</title>
        <authorList>
            <person name="Safronova V."/>
            <person name="Sazanova A."/>
            <person name="Afonin A."/>
            <person name="Chirak E."/>
        </authorList>
    </citation>
    <scope>NUCLEOTIDE SEQUENCE</scope>
    <source>
        <strain evidence="1">A18/3m</strain>
    </source>
</reference>
<proteinExistence type="predicted"/>
<protein>
    <submittedName>
        <fullName evidence="1">MFS transporter</fullName>
    </submittedName>
</protein>